<proteinExistence type="predicted"/>
<reference evidence="1" key="1">
    <citation type="submission" date="2019-06" db="EMBL/GenBank/DDBJ databases">
        <authorList>
            <person name="Zheng W."/>
        </authorList>
    </citation>
    <scope>NUCLEOTIDE SEQUENCE</scope>
    <source>
        <strain evidence="1">QDHG01</strain>
    </source>
</reference>
<protein>
    <submittedName>
        <fullName evidence="1">Uncharacterized protein</fullName>
    </submittedName>
</protein>
<dbReference type="EMBL" id="RRYP01032322">
    <property type="protein sequence ID" value="TNV70828.1"/>
    <property type="molecule type" value="Genomic_DNA"/>
</dbReference>
<dbReference type="Proteomes" id="UP000785679">
    <property type="component" value="Unassembled WGS sequence"/>
</dbReference>
<keyword evidence="2" id="KW-1185">Reference proteome</keyword>
<comment type="caution">
    <text evidence="1">The sequence shown here is derived from an EMBL/GenBank/DDBJ whole genome shotgun (WGS) entry which is preliminary data.</text>
</comment>
<evidence type="ECO:0000313" key="2">
    <source>
        <dbReference type="Proteomes" id="UP000785679"/>
    </source>
</evidence>
<gene>
    <name evidence="1" type="ORF">FGO68_gene5307</name>
</gene>
<sequence>MDLQLIHLPASMGVERLLAHPPDKNDPKAFDKMKEHARYSALMHGIKSMRPHSIRVNQPNNFGATFMNVIGNPGLAPSHRDWIIENYYGGAQMQKPSGSQIQILAPQAPKAAQQQQYNSALYNHSMPTQQLKQQFDFMQQ</sequence>
<dbReference type="AlphaFoldDB" id="A0A8J8N9K5"/>
<evidence type="ECO:0000313" key="1">
    <source>
        <dbReference type="EMBL" id="TNV70828.1"/>
    </source>
</evidence>
<name>A0A8J8N9K5_HALGN</name>
<organism evidence="1 2">
    <name type="scientific">Halteria grandinella</name>
    <dbReference type="NCBI Taxonomy" id="5974"/>
    <lineage>
        <taxon>Eukaryota</taxon>
        <taxon>Sar</taxon>
        <taxon>Alveolata</taxon>
        <taxon>Ciliophora</taxon>
        <taxon>Intramacronucleata</taxon>
        <taxon>Spirotrichea</taxon>
        <taxon>Stichotrichia</taxon>
        <taxon>Sporadotrichida</taxon>
        <taxon>Halteriidae</taxon>
        <taxon>Halteria</taxon>
    </lineage>
</organism>
<accession>A0A8J8N9K5</accession>